<dbReference type="InterPro" id="IPR036638">
    <property type="entry name" value="HLH_DNA-bd_sf"/>
</dbReference>
<dbReference type="PANTHER" id="PTHR47787:SF1">
    <property type="entry name" value="CENTROMERE-BINDING PROTEIN 1"/>
    <property type="match status" value="1"/>
</dbReference>
<keyword evidence="4" id="KW-1185">Reference proteome</keyword>
<evidence type="ECO:0000259" key="2">
    <source>
        <dbReference type="PROSITE" id="PS50888"/>
    </source>
</evidence>
<reference evidence="3 4" key="1">
    <citation type="submission" date="2024-01" db="EMBL/GenBank/DDBJ databases">
        <title>Comparative genomics of Cryptococcus and Kwoniella reveals pathogenesis evolution and contrasting modes of karyotype evolution via chromosome fusion or intercentromeric recombination.</title>
        <authorList>
            <person name="Coelho M.A."/>
            <person name="David-Palma M."/>
            <person name="Shea T."/>
            <person name="Bowers K."/>
            <person name="McGinley-Smith S."/>
            <person name="Mohammad A.W."/>
            <person name="Gnirke A."/>
            <person name="Yurkov A.M."/>
            <person name="Nowrousian M."/>
            <person name="Sun S."/>
            <person name="Cuomo C.A."/>
            <person name="Heitman J."/>
        </authorList>
    </citation>
    <scope>NUCLEOTIDE SEQUENCE [LARGE SCALE GENOMIC DNA]</scope>
    <source>
        <strain evidence="3">CBS 11374</strain>
    </source>
</reference>
<proteinExistence type="predicted"/>
<evidence type="ECO:0000313" key="4">
    <source>
        <dbReference type="Proteomes" id="UP001329825"/>
    </source>
</evidence>
<feature type="region of interest" description="Disordered" evidence="1">
    <location>
        <begin position="196"/>
        <end position="221"/>
    </location>
</feature>
<dbReference type="GeneID" id="87957038"/>
<feature type="domain" description="BHLH" evidence="2">
    <location>
        <begin position="229"/>
        <end position="279"/>
    </location>
</feature>
<dbReference type="PROSITE" id="PS50888">
    <property type="entry name" value="BHLH"/>
    <property type="match status" value="1"/>
</dbReference>
<dbReference type="RefSeq" id="XP_062792673.1">
    <property type="nucleotide sequence ID" value="XM_062936622.1"/>
</dbReference>
<feature type="compositionally biased region" description="Low complexity" evidence="1">
    <location>
        <begin position="28"/>
        <end position="44"/>
    </location>
</feature>
<dbReference type="InterPro" id="IPR011598">
    <property type="entry name" value="bHLH_dom"/>
</dbReference>
<dbReference type="SMART" id="SM00353">
    <property type="entry name" value="HLH"/>
    <property type="match status" value="1"/>
</dbReference>
<dbReference type="Proteomes" id="UP001329825">
    <property type="component" value="Chromosome 6"/>
</dbReference>
<dbReference type="Pfam" id="PF00010">
    <property type="entry name" value="HLH"/>
    <property type="match status" value="1"/>
</dbReference>
<accession>A0ABZ1D283</accession>
<feature type="compositionally biased region" description="Polar residues" evidence="1">
    <location>
        <begin position="92"/>
        <end position="101"/>
    </location>
</feature>
<sequence length="354" mass="39663">MSVAVVTPTSPRAPTPEYLDPILHQPTLNSLSNEDPSSSSSNPLNEFAQQVLGSESEDAHNLLDLRGGYSIIGEEQTFNDLLQNEERREAQNKLQSQQDMENSGDNDDDDNNHNHDHDLHNALIDNDDSIHIDGDGDEPTSSSNNNGNTRPQYRLPTLETTEEIRIDENGNEIRETTLHRVNLLYGGRIGKRKRLGTTTGNSIGGGTAGEEITTDADGNPVEPHEIVRLKKDSHKEVERRRRENINDGINEIAQLIPGGTDKQGKSALLKRAAQYLVELSEKVRVGDEEITKRDIEKQDLEAQLAQSQLQLQEERERSMTFETSWREAEDRTASSNFELERLKAELEELRGVQG</sequence>
<dbReference type="PANTHER" id="PTHR47787">
    <property type="entry name" value="CENTROMERE-BINDING PROTEIN 1"/>
    <property type="match status" value="1"/>
</dbReference>
<feature type="region of interest" description="Disordered" evidence="1">
    <location>
        <begin position="88"/>
        <end position="160"/>
    </location>
</feature>
<evidence type="ECO:0000256" key="1">
    <source>
        <dbReference type="SAM" id="MobiDB-lite"/>
    </source>
</evidence>
<name>A0ABZ1D283_9TREE</name>
<feature type="region of interest" description="Disordered" evidence="1">
    <location>
        <begin position="306"/>
        <end position="334"/>
    </location>
</feature>
<dbReference type="SUPFAM" id="SSF47459">
    <property type="entry name" value="HLH, helix-loop-helix DNA-binding domain"/>
    <property type="match status" value="1"/>
</dbReference>
<evidence type="ECO:0000313" key="3">
    <source>
        <dbReference type="EMBL" id="WRT67933.1"/>
    </source>
</evidence>
<protein>
    <recommendedName>
        <fullName evidence="2">BHLH domain-containing protein</fullName>
    </recommendedName>
</protein>
<organism evidence="3 4">
    <name type="scientific">Kwoniella shivajii</name>
    <dbReference type="NCBI Taxonomy" id="564305"/>
    <lineage>
        <taxon>Eukaryota</taxon>
        <taxon>Fungi</taxon>
        <taxon>Dikarya</taxon>
        <taxon>Basidiomycota</taxon>
        <taxon>Agaricomycotina</taxon>
        <taxon>Tremellomycetes</taxon>
        <taxon>Tremellales</taxon>
        <taxon>Cryptococcaceae</taxon>
        <taxon>Kwoniella</taxon>
    </lineage>
</organism>
<feature type="region of interest" description="Disordered" evidence="1">
    <location>
        <begin position="1"/>
        <end position="44"/>
    </location>
</feature>
<gene>
    <name evidence="3" type="ORF">IL334_004907</name>
</gene>
<dbReference type="EMBL" id="CP141886">
    <property type="protein sequence ID" value="WRT67933.1"/>
    <property type="molecule type" value="Genomic_DNA"/>
</dbReference>
<dbReference type="Gene3D" id="4.10.280.10">
    <property type="entry name" value="Helix-loop-helix DNA-binding domain"/>
    <property type="match status" value="1"/>
</dbReference>
<feature type="compositionally biased region" description="Polar residues" evidence="1">
    <location>
        <begin position="139"/>
        <end position="151"/>
    </location>
</feature>
<feature type="compositionally biased region" description="Basic and acidic residues" evidence="1">
    <location>
        <begin position="111"/>
        <end position="120"/>
    </location>
</feature>
<feature type="compositionally biased region" description="Basic and acidic residues" evidence="1">
    <location>
        <begin position="312"/>
        <end position="334"/>
    </location>
</feature>